<dbReference type="PANTHER" id="PTHR47183:SF3">
    <property type="entry name" value="TRANSFERASE"/>
    <property type="match status" value="1"/>
</dbReference>
<keyword evidence="2" id="KW-0548">Nucleotidyltransferase</keyword>
<evidence type="ECO:0000313" key="3">
    <source>
        <dbReference type="Proteomes" id="UP000715441"/>
    </source>
</evidence>
<keyword evidence="2" id="KW-0808">Transferase</keyword>
<dbReference type="InterPro" id="IPR013446">
    <property type="entry name" value="G1P_cyt_trans-like"/>
</dbReference>
<proteinExistence type="predicted"/>
<dbReference type="SUPFAM" id="SSF53448">
    <property type="entry name" value="Nucleotide-diphospho-sugar transferases"/>
    <property type="match status" value="1"/>
</dbReference>
<accession>A0ABX1IZ62</accession>
<comment type="caution">
    <text evidence="2">The sequence shown here is derived from an EMBL/GenBank/DDBJ whole genome shotgun (WGS) entry which is preliminary data.</text>
</comment>
<keyword evidence="3" id="KW-1185">Reference proteome</keyword>
<reference evidence="2 3" key="1">
    <citation type="submission" date="2020-04" db="EMBL/GenBank/DDBJ databases">
        <title>Novel species.</title>
        <authorList>
            <person name="Teo W.F.A."/>
            <person name="Lipun K."/>
            <person name="Srisuk N."/>
            <person name="Duangmal K."/>
        </authorList>
    </citation>
    <scope>NUCLEOTIDE SEQUENCE [LARGE SCALE GENOMIC DNA]</scope>
    <source>
        <strain evidence="2 3">K13G38</strain>
    </source>
</reference>
<evidence type="ECO:0000256" key="1">
    <source>
        <dbReference type="SAM" id="MobiDB-lite"/>
    </source>
</evidence>
<gene>
    <name evidence="2" type="ORF">HFP15_07965</name>
</gene>
<protein>
    <submittedName>
        <fullName evidence="2">Glucose-1-phosphate cytidylyltransferase</fullName>
    </submittedName>
</protein>
<dbReference type="Gene3D" id="3.90.550.10">
    <property type="entry name" value="Spore Coat Polysaccharide Biosynthesis Protein SpsA, Chain A"/>
    <property type="match status" value="1"/>
</dbReference>
<dbReference type="PANTHER" id="PTHR47183">
    <property type="entry name" value="GLUCOSE-1-PHOSPHATE CYTIDYLYLTRANSFERASE-RELATED"/>
    <property type="match status" value="1"/>
</dbReference>
<dbReference type="RefSeq" id="WP_168513038.1">
    <property type="nucleotide sequence ID" value="NZ_JAAXLS010000003.1"/>
</dbReference>
<organism evidence="2 3">
    <name type="scientific">Amycolatopsis acididurans</name>
    <dbReference type="NCBI Taxonomy" id="2724524"/>
    <lineage>
        <taxon>Bacteria</taxon>
        <taxon>Bacillati</taxon>
        <taxon>Actinomycetota</taxon>
        <taxon>Actinomycetes</taxon>
        <taxon>Pseudonocardiales</taxon>
        <taxon>Pseudonocardiaceae</taxon>
        <taxon>Amycolatopsis</taxon>
    </lineage>
</organism>
<dbReference type="Proteomes" id="UP000715441">
    <property type="component" value="Unassembled WGS sequence"/>
</dbReference>
<dbReference type="InterPro" id="IPR029044">
    <property type="entry name" value="Nucleotide-diphossugar_trans"/>
</dbReference>
<dbReference type="EMBL" id="JAAXLS010000003">
    <property type="protein sequence ID" value="NKQ52815.1"/>
    <property type="molecule type" value="Genomic_DNA"/>
</dbReference>
<name>A0ABX1IZ62_9PSEU</name>
<dbReference type="GO" id="GO:0016779">
    <property type="term" value="F:nucleotidyltransferase activity"/>
    <property type="evidence" value="ECO:0007669"/>
    <property type="project" value="UniProtKB-KW"/>
</dbReference>
<feature type="region of interest" description="Disordered" evidence="1">
    <location>
        <begin position="16"/>
        <end position="40"/>
    </location>
</feature>
<evidence type="ECO:0000313" key="2">
    <source>
        <dbReference type="EMBL" id="NKQ52815.1"/>
    </source>
</evidence>
<feature type="compositionally biased region" description="Basic and acidic residues" evidence="1">
    <location>
        <begin position="31"/>
        <end position="40"/>
    </location>
</feature>
<sequence length="279" mass="30653">MKVVLFCGGHGMRMSHPRPGLPGEGAAAPRVHHEPADDVPKPMQLVGQRPLLWHVMRYYAHFGHTDFVLCLGDGARHITDFFLTYTETASNDFVLRGGQVELLSTDISDWSVTFVHTGAASSIGERLRRVREHVEGEEIFLANYADVLTDAPLDDMIANFAAADAGASMMVVPPQSTFHCVELDGTWVRTISSVSSLPVWENAGFFVLRQEIFDHIPEGGDLVEDACGTLAGKGRLIAYPYRGFWQAADTFKERAALDAAYDSGSRPWMVWEKSVGAGV</sequence>